<dbReference type="PROSITE" id="PS50968">
    <property type="entry name" value="BIOTINYL_LIPOYL"/>
    <property type="match status" value="1"/>
</dbReference>
<accession>A7HXW4</accession>
<dbReference type="CDD" id="cd07036">
    <property type="entry name" value="TPP_PYR_E1-PDHc-beta_like"/>
    <property type="match status" value="1"/>
</dbReference>
<keyword evidence="15" id="KW-1185">Reference proteome</keyword>
<comment type="cofactor">
    <cofactor evidence="2 11">
        <name>thiamine diphosphate</name>
        <dbReference type="ChEBI" id="CHEBI:58937"/>
    </cofactor>
</comment>
<dbReference type="NCBIfam" id="NF006667">
    <property type="entry name" value="PRK09212.1"/>
    <property type="match status" value="1"/>
</dbReference>
<dbReference type="GO" id="GO:0006086">
    <property type="term" value="P:pyruvate decarboxylation to acetyl-CoA"/>
    <property type="evidence" value="ECO:0007669"/>
    <property type="project" value="InterPro"/>
</dbReference>
<dbReference type="Pfam" id="PF00364">
    <property type="entry name" value="Biotin_lipoyl"/>
    <property type="match status" value="1"/>
</dbReference>
<dbReference type="CDD" id="cd06849">
    <property type="entry name" value="lipoyl_domain"/>
    <property type="match status" value="1"/>
</dbReference>
<comment type="function">
    <text evidence="10">The pyruvate dehydrogenase complex catalyzes the overall conversion of pyruvate to acetyl-CoA and CO(2). It contains multiple copies of three enzymatic components: pyruvate dehydrogenase (E1), dihydrolipoamide acetyltransferase (E2) and lipoamide dehydrogenase (E3).</text>
</comment>
<feature type="compositionally biased region" description="Basic and acidic residues" evidence="12">
    <location>
        <begin position="85"/>
        <end position="104"/>
    </location>
</feature>
<dbReference type="SMART" id="SM00861">
    <property type="entry name" value="Transket_pyr"/>
    <property type="match status" value="1"/>
</dbReference>
<dbReference type="EC" id="1.2.4.1" evidence="4 11"/>
<dbReference type="GO" id="GO:0004739">
    <property type="term" value="F:pyruvate dehydrogenase (acetyl-transferring) activity"/>
    <property type="evidence" value="ECO:0007669"/>
    <property type="project" value="UniProtKB-UniRule"/>
</dbReference>
<gene>
    <name evidence="14" type="ordered locus">Plav_3140</name>
</gene>
<evidence type="ECO:0000256" key="3">
    <source>
        <dbReference type="ARBA" id="ARBA00011870"/>
    </source>
</evidence>
<dbReference type="SUPFAM" id="SSF51230">
    <property type="entry name" value="Single hybrid motif"/>
    <property type="match status" value="1"/>
</dbReference>
<comment type="subunit">
    <text evidence="3">Heterodimer of an alpha and a beta chain.</text>
</comment>
<feature type="domain" description="Lipoyl-binding" evidence="13">
    <location>
        <begin position="2"/>
        <end position="78"/>
    </location>
</feature>
<feature type="compositionally biased region" description="Basic and acidic residues" evidence="12">
    <location>
        <begin position="111"/>
        <end position="134"/>
    </location>
</feature>
<dbReference type="Gene3D" id="3.40.50.920">
    <property type="match status" value="1"/>
</dbReference>
<evidence type="ECO:0000313" key="14">
    <source>
        <dbReference type="EMBL" id="ABS64747.1"/>
    </source>
</evidence>
<dbReference type="PANTHER" id="PTHR11624:SF96">
    <property type="entry name" value="PYRUVATE DEHYDROGENASE E1 COMPONENT SUBUNIT BETA, MITOCHONDRIAL"/>
    <property type="match status" value="1"/>
</dbReference>
<evidence type="ECO:0000256" key="11">
    <source>
        <dbReference type="RuleBase" id="RU364074"/>
    </source>
</evidence>
<dbReference type="eggNOG" id="COG0508">
    <property type="taxonomic scope" value="Bacteria"/>
</dbReference>
<dbReference type="InterPro" id="IPR000089">
    <property type="entry name" value="Biotin_lipoyl"/>
</dbReference>
<evidence type="ECO:0000313" key="15">
    <source>
        <dbReference type="Proteomes" id="UP000006377"/>
    </source>
</evidence>
<dbReference type="eggNOG" id="COG0022">
    <property type="taxonomic scope" value="Bacteria"/>
</dbReference>
<organism evidence="14 15">
    <name type="scientific">Parvibaculum lavamentivorans (strain DS-1 / DSM 13023 / NCIMB 13966)</name>
    <dbReference type="NCBI Taxonomy" id="402881"/>
    <lineage>
        <taxon>Bacteria</taxon>
        <taxon>Pseudomonadati</taxon>
        <taxon>Pseudomonadota</taxon>
        <taxon>Alphaproteobacteria</taxon>
        <taxon>Hyphomicrobiales</taxon>
        <taxon>Parvibaculaceae</taxon>
        <taxon>Parvibaculum</taxon>
    </lineage>
</organism>
<dbReference type="KEGG" id="pla:Plav_3140"/>
<evidence type="ECO:0000256" key="7">
    <source>
        <dbReference type="ARBA" id="ARBA00023002"/>
    </source>
</evidence>
<feature type="region of interest" description="Disordered" evidence="12">
    <location>
        <begin position="82"/>
        <end position="140"/>
    </location>
</feature>
<dbReference type="SUPFAM" id="SSF52922">
    <property type="entry name" value="TK C-terminal domain-like"/>
    <property type="match status" value="1"/>
</dbReference>
<evidence type="ECO:0000256" key="10">
    <source>
        <dbReference type="ARBA" id="ARBA00025211"/>
    </source>
</evidence>
<keyword evidence="8 11" id="KW-0786">Thiamine pyrophosphate</keyword>
<evidence type="ECO:0000256" key="2">
    <source>
        <dbReference type="ARBA" id="ARBA00001964"/>
    </source>
</evidence>
<dbReference type="FunFam" id="3.40.50.920:FF:000001">
    <property type="entry name" value="Pyruvate dehydrogenase E1 beta subunit"/>
    <property type="match status" value="1"/>
</dbReference>
<dbReference type="NCBIfam" id="NF008854">
    <property type="entry name" value="PRK11892.1"/>
    <property type="match status" value="1"/>
</dbReference>
<sequence>MSIEVLMPALSPTMEEGTLTKWHVKEGDKVKSGDVIAEIETDKATMEVEAADEGTVASILVAEGTENVKVNAVIALLAEEGEDASEAKAAPKKEAATKEKKKTEPGQGEATSRETGEKTKKEQDAPKVEMKSDPDIPEGTKFTTKTVREALRDAMAEEMRRDERVFVMGEEVAQYEGAYKVTQGLLAEFGEKRVVDTPITEHGFAGLGVGAAMAGLRPIVEFMTFNFAMQAMDQIINSAAKTRYMSGGQMSCPIVFRGPNGPAARVAAQHSQDYAAWFAHIPGLIVIAPYSASDAKGLLKAAIRNPNPVIFLENEVLYGKSFEVPELEDHVLPIGKARIMKEGSDVTIVSHSHGLTYCLEAIGKLEEEGLDVELIDLRTIRPLDMETIIQSVKKTNRLVTVEETWPVCGIGAEIAAEVQAKAFDYLDAPILRVAQKNVPMPYAANLEKLALPSAEEVVEAVKAVCYR</sequence>
<dbReference type="EMBL" id="CP000774">
    <property type="protein sequence ID" value="ABS64747.1"/>
    <property type="molecule type" value="Genomic_DNA"/>
</dbReference>
<dbReference type="InterPro" id="IPR027110">
    <property type="entry name" value="PDHB_mito-type"/>
</dbReference>
<name>A7HXW4_PARL1</name>
<comment type="cofactor">
    <cofactor evidence="1">
        <name>(R)-lipoate</name>
        <dbReference type="ChEBI" id="CHEBI:83088"/>
    </cofactor>
</comment>
<dbReference type="InterPro" id="IPR005475">
    <property type="entry name" value="Transketolase-like_Pyr-bd"/>
</dbReference>
<dbReference type="Proteomes" id="UP000006377">
    <property type="component" value="Chromosome"/>
</dbReference>
<protein>
    <recommendedName>
        <fullName evidence="5 11">Pyruvate dehydrogenase E1 component subunit beta</fullName>
        <ecNumber evidence="4 11">1.2.4.1</ecNumber>
    </recommendedName>
</protein>
<comment type="catalytic activity">
    <reaction evidence="11">
        <text>N(6)-[(R)-lipoyl]-L-lysyl-[protein] + pyruvate + H(+) = N(6)-[(R)-S(8)-acetyldihydrolipoyl]-L-lysyl-[protein] + CO2</text>
        <dbReference type="Rhea" id="RHEA:19189"/>
        <dbReference type="Rhea" id="RHEA-COMP:10474"/>
        <dbReference type="Rhea" id="RHEA-COMP:10478"/>
        <dbReference type="ChEBI" id="CHEBI:15361"/>
        <dbReference type="ChEBI" id="CHEBI:15378"/>
        <dbReference type="ChEBI" id="CHEBI:16526"/>
        <dbReference type="ChEBI" id="CHEBI:83099"/>
        <dbReference type="ChEBI" id="CHEBI:83111"/>
        <dbReference type="EC" id="1.2.4.1"/>
    </reaction>
</comment>
<proteinExistence type="predicted"/>
<evidence type="ECO:0000256" key="9">
    <source>
        <dbReference type="ARBA" id="ARBA00023317"/>
    </source>
</evidence>
<dbReference type="OrthoDB" id="9780894at2"/>
<dbReference type="Gene3D" id="2.40.50.100">
    <property type="match status" value="1"/>
</dbReference>
<evidence type="ECO:0000256" key="5">
    <source>
        <dbReference type="ARBA" id="ARBA00016138"/>
    </source>
</evidence>
<evidence type="ECO:0000256" key="4">
    <source>
        <dbReference type="ARBA" id="ARBA00012281"/>
    </source>
</evidence>
<dbReference type="STRING" id="402881.Plav_3140"/>
<dbReference type="FunFam" id="3.40.50.970:FF:000001">
    <property type="entry name" value="Pyruvate dehydrogenase E1 beta subunit"/>
    <property type="match status" value="1"/>
</dbReference>
<keyword evidence="6" id="KW-0450">Lipoyl</keyword>
<dbReference type="FunFam" id="2.40.50.100:FF:000010">
    <property type="entry name" value="Acetyltransferase component of pyruvate dehydrogenase complex"/>
    <property type="match status" value="1"/>
</dbReference>
<dbReference type="InterPro" id="IPR033248">
    <property type="entry name" value="Transketolase_C"/>
</dbReference>
<keyword evidence="9 11" id="KW-0670">Pyruvate</keyword>
<evidence type="ECO:0000256" key="12">
    <source>
        <dbReference type="SAM" id="MobiDB-lite"/>
    </source>
</evidence>
<evidence type="ECO:0000256" key="1">
    <source>
        <dbReference type="ARBA" id="ARBA00001938"/>
    </source>
</evidence>
<dbReference type="InterPro" id="IPR009014">
    <property type="entry name" value="Transketo_C/PFOR_II"/>
</dbReference>
<dbReference type="InterPro" id="IPR011053">
    <property type="entry name" value="Single_hybrid_motif"/>
</dbReference>
<dbReference type="Pfam" id="PF02780">
    <property type="entry name" value="Transketolase_C"/>
    <property type="match status" value="1"/>
</dbReference>
<comment type="function">
    <text evidence="11">The pyruvate dehydrogenase complex catalyzes the overall conversion of pyruvate to acetyl-CoA and CO2.</text>
</comment>
<dbReference type="InterPro" id="IPR029061">
    <property type="entry name" value="THDP-binding"/>
</dbReference>
<evidence type="ECO:0000256" key="8">
    <source>
        <dbReference type="ARBA" id="ARBA00023052"/>
    </source>
</evidence>
<dbReference type="SUPFAM" id="SSF52518">
    <property type="entry name" value="Thiamin diphosphate-binding fold (THDP-binding)"/>
    <property type="match status" value="1"/>
</dbReference>
<evidence type="ECO:0000259" key="13">
    <source>
        <dbReference type="PROSITE" id="PS50968"/>
    </source>
</evidence>
<dbReference type="HOGENOM" id="CLU_012907_0_2_5"/>
<reference evidence="14 15" key="1">
    <citation type="journal article" date="2011" name="Stand. Genomic Sci.">
        <title>Complete genome sequence of Parvibaculum lavamentivorans type strain (DS-1(T)).</title>
        <authorList>
            <person name="Schleheck D."/>
            <person name="Weiss M."/>
            <person name="Pitluck S."/>
            <person name="Bruce D."/>
            <person name="Land M.L."/>
            <person name="Han S."/>
            <person name="Saunders E."/>
            <person name="Tapia R."/>
            <person name="Detter C."/>
            <person name="Brettin T."/>
            <person name="Han J."/>
            <person name="Woyke T."/>
            <person name="Goodwin L."/>
            <person name="Pennacchio L."/>
            <person name="Nolan M."/>
            <person name="Cook A.M."/>
            <person name="Kjelleberg S."/>
            <person name="Thomas T."/>
        </authorList>
    </citation>
    <scope>NUCLEOTIDE SEQUENCE [LARGE SCALE GENOMIC DNA]</scope>
    <source>
        <strain evidence="15">DS-1 / DSM 13023 / NCIMB 13966</strain>
    </source>
</reference>
<dbReference type="Pfam" id="PF02779">
    <property type="entry name" value="Transket_pyr"/>
    <property type="match status" value="1"/>
</dbReference>
<dbReference type="RefSeq" id="WP_012112069.1">
    <property type="nucleotide sequence ID" value="NC_009719.1"/>
</dbReference>
<dbReference type="PROSITE" id="PS00189">
    <property type="entry name" value="LIPOYL"/>
    <property type="match status" value="1"/>
</dbReference>
<keyword evidence="7 11" id="KW-0560">Oxidoreductase</keyword>
<dbReference type="Gene3D" id="3.40.50.970">
    <property type="match status" value="1"/>
</dbReference>
<dbReference type="InterPro" id="IPR003016">
    <property type="entry name" value="2-oxoA_DH_lipoyl-BS"/>
</dbReference>
<dbReference type="AlphaFoldDB" id="A7HXW4"/>
<evidence type="ECO:0000256" key="6">
    <source>
        <dbReference type="ARBA" id="ARBA00022823"/>
    </source>
</evidence>
<dbReference type="PANTHER" id="PTHR11624">
    <property type="entry name" value="DEHYDROGENASE RELATED"/>
    <property type="match status" value="1"/>
</dbReference>